<dbReference type="Gene3D" id="1.20.1250.20">
    <property type="entry name" value="MFS general substrate transporter like domains"/>
    <property type="match status" value="2"/>
</dbReference>
<dbReference type="SUPFAM" id="SSF103473">
    <property type="entry name" value="MFS general substrate transporter"/>
    <property type="match status" value="1"/>
</dbReference>
<gene>
    <name evidence="9" type="ORF">SAMN05660350_03184</name>
</gene>
<evidence type="ECO:0000313" key="10">
    <source>
        <dbReference type="Proteomes" id="UP000184428"/>
    </source>
</evidence>
<feature type="transmembrane region" description="Helical" evidence="7">
    <location>
        <begin position="102"/>
        <end position="125"/>
    </location>
</feature>
<dbReference type="PROSITE" id="PS50850">
    <property type="entry name" value="MFS"/>
    <property type="match status" value="1"/>
</dbReference>
<dbReference type="PIRSF" id="PIRSF002808">
    <property type="entry name" value="Hexose_phosphate_transp"/>
    <property type="match status" value="1"/>
</dbReference>
<accession>A0A1M7UG64</accession>
<sequence>MSTDPASDIAGPGRSGGSDRSGVRVGRRPKGKVRWVVVALLFIGTSIVYIDRANLSAAAPDIQEEFGLSSTELGVLLSGFFWTYAVFQLISGWFVDRVGVRIAYTAAALAWSVFTAMTALGRGFASLLGLRLLLGIGESPAYPCNAKAVREWMPKQERGLATGVYDSGSRVGTALSLPIVVLLIALVGWRGSFVVTGLLGIVWAAVWWWFYRKPHEHGRVSAEELAYIEAGQEAVQEDPHAKTQIRWIDLLKHRAVWGMVFGNFCIAFVIYWFVTWFPTYLVQGRGFDLPSLGLFGAIPALVAVPTGWLGGLTADALIRRGWSVTRARKTLIIGGLVLSSCIVLSLATDSAGVAIALLSVSYGSLTFANASVWLLPGELAPSTNHVASMAGIMNFAGSAAGIATSIVTGALLDLTGGSFVAPLLLAGAFILGGIVAYGLVIRRVEPIAA</sequence>
<dbReference type="GO" id="GO:0022857">
    <property type="term" value="F:transmembrane transporter activity"/>
    <property type="evidence" value="ECO:0007669"/>
    <property type="project" value="InterPro"/>
</dbReference>
<feature type="transmembrane region" description="Helical" evidence="7">
    <location>
        <begin position="73"/>
        <end position="95"/>
    </location>
</feature>
<evidence type="ECO:0000256" key="7">
    <source>
        <dbReference type="SAM" id="Phobius"/>
    </source>
</evidence>
<feature type="transmembrane region" description="Helical" evidence="7">
    <location>
        <begin position="330"/>
        <end position="347"/>
    </location>
</feature>
<name>A0A1M7UG64_9ACTN</name>
<feature type="transmembrane region" description="Helical" evidence="7">
    <location>
        <begin position="353"/>
        <end position="375"/>
    </location>
</feature>
<dbReference type="PANTHER" id="PTHR11662:SF399">
    <property type="entry name" value="FI19708P1-RELATED"/>
    <property type="match status" value="1"/>
</dbReference>
<dbReference type="InterPro" id="IPR011701">
    <property type="entry name" value="MFS"/>
</dbReference>
<protein>
    <submittedName>
        <fullName evidence="9">D-galactonate transporter</fullName>
    </submittedName>
</protein>
<evidence type="ECO:0000256" key="6">
    <source>
        <dbReference type="SAM" id="MobiDB-lite"/>
    </source>
</evidence>
<feature type="transmembrane region" description="Helical" evidence="7">
    <location>
        <begin position="294"/>
        <end position="318"/>
    </location>
</feature>
<feature type="transmembrane region" description="Helical" evidence="7">
    <location>
        <begin position="33"/>
        <end position="50"/>
    </location>
</feature>
<evidence type="ECO:0000313" key="9">
    <source>
        <dbReference type="EMBL" id="SHN81895.1"/>
    </source>
</evidence>
<dbReference type="OrthoDB" id="8596007at2"/>
<dbReference type="GO" id="GO:0005886">
    <property type="term" value="C:plasma membrane"/>
    <property type="evidence" value="ECO:0007669"/>
    <property type="project" value="UniProtKB-SubCell"/>
</dbReference>
<keyword evidence="5 7" id="KW-0472">Membrane</keyword>
<reference evidence="9 10" key="1">
    <citation type="submission" date="2016-12" db="EMBL/GenBank/DDBJ databases">
        <authorList>
            <person name="Song W.-J."/>
            <person name="Kurnit D.M."/>
        </authorList>
    </citation>
    <scope>NUCLEOTIDE SEQUENCE [LARGE SCALE GENOMIC DNA]</scope>
    <source>
        <strain evidence="9 10">DSM 43162</strain>
    </source>
</reference>
<keyword evidence="4 7" id="KW-1133">Transmembrane helix</keyword>
<dbReference type="AlphaFoldDB" id="A0A1M7UG64"/>
<organism evidence="9 10">
    <name type="scientific">Geodermatophilus obscurus</name>
    <dbReference type="NCBI Taxonomy" id="1861"/>
    <lineage>
        <taxon>Bacteria</taxon>
        <taxon>Bacillati</taxon>
        <taxon>Actinomycetota</taxon>
        <taxon>Actinomycetes</taxon>
        <taxon>Geodermatophilales</taxon>
        <taxon>Geodermatophilaceae</taxon>
        <taxon>Geodermatophilus</taxon>
    </lineage>
</organism>
<dbReference type="CDD" id="cd17319">
    <property type="entry name" value="MFS_ExuT_GudP_like"/>
    <property type="match status" value="1"/>
</dbReference>
<feature type="transmembrane region" description="Helical" evidence="7">
    <location>
        <begin position="179"/>
        <end position="210"/>
    </location>
</feature>
<dbReference type="InterPro" id="IPR000849">
    <property type="entry name" value="Sugar_P_transporter"/>
</dbReference>
<dbReference type="EMBL" id="FRDM01000017">
    <property type="protein sequence ID" value="SHN81895.1"/>
    <property type="molecule type" value="Genomic_DNA"/>
</dbReference>
<comment type="subcellular location">
    <subcellularLocation>
        <location evidence="1">Cell membrane</location>
        <topology evidence="1">Multi-pass membrane protein</topology>
    </subcellularLocation>
</comment>
<evidence type="ECO:0000256" key="2">
    <source>
        <dbReference type="ARBA" id="ARBA00022475"/>
    </source>
</evidence>
<dbReference type="InterPro" id="IPR036259">
    <property type="entry name" value="MFS_trans_sf"/>
</dbReference>
<feature type="region of interest" description="Disordered" evidence="6">
    <location>
        <begin position="1"/>
        <end position="26"/>
    </location>
</feature>
<feature type="domain" description="Major facilitator superfamily (MFS) profile" evidence="8">
    <location>
        <begin position="37"/>
        <end position="444"/>
    </location>
</feature>
<feature type="transmembrane region" description="Helical" evidence="7">
    <location>
        <begin position="419"/>
        <end position="440"/>
    </location>
</feature>
<dbReference type="PANTHER" id="PTHR11662">
    <property type="entry name" value="SOLUTE CARRIER FAMILY 17"/>
    <property type="match status" value="1"/>
</dbReference>
<evidence type="ECO:0000256" key="1">
    <source>
        <dbReference type="ARBA" id="ARBA00004651"/>
    </source>
</evidence>
<proteinExistence type="predicted"/>
<dbReference type="RefSeq" id="WP_083606364.1">
    <property type="nucleotide sequence ID" value="NZ_FRDM01000017.1"/>
</dbReference>
<keyword evidence="3 7" id="KW-0812">Transmembrane</keyword>
<evidence type="ECO:0000256" key="3">
    <source>
        <dbReference type="ARBA" id="ARBA00022692"/>
    </source>
</evidence>
<feature type="transmembrane region" description="Helical" evidence="7">
    <location>
        <begin position="255"/>
        <end position="274"/>
    </location>
</feature>
<dbReference type="Pfam" id="PF07690">
    <property type="entry name" value="MFS_1"/>
    <property type="match status" value="1"/>
</dbReference>
<dbReference type="InterPro" id="IPR050382">
    <property type="entry name" value="MFS_Na/Anion_cotransporter"/>
</dbReference>
<feature type="transmembrane region" description="Helical" evidence="7">
    <location>
        <begin position="387"/>
        <end position="407"/>
    </location>
</feature>
<keyword evidence="2" id="KW-1003">Cell membrane</keyword>
<evidence type="ECO:0000256" key="5">
    <source>
        <dbReference type="ARBA" id="ARBA00023136"/>
    </source>
</evidence>
<dbReference type="InterPro" id="IPR020846">
    <property type="entry name" value="MFS_dom"/>
</dbReference>
<evidence type="ECO:0000259" key="8">
    <source>
        <dbReference type="PROSITE" id="PS50850"/>
    </source>
</evidence>
<evidence type="ECO:0000256" key="4">
    <source>
        <dbReference type="ARBA" id="ARBA00022989"/>
    </source>
</evidence>
<dbReference type="Proteomes" id="UP000184428">
    <property type="component" value="Unassembled WGS sequence"/>
</dbReference>